<feature type="transmembrane region" description="Helical" evidence="1">
    <location>
        <begin position="69"/>
        <end position="87"/>
    </location>
</feature>
<dbReference type="Pfam" id="PF04307">
    <property type="entry name" value="YdjM"/>
    <property type="match status" value="1"/>
</dbReference>
<evidence type="ECO:0000313" key="2">
    <source>
        <dbReference type="EMBL" id="SER58495.1"/>
    </source>
</evidence>
<accession>A0A1H9QE85</accession>
<dbReference type="PANTHER" id="PTHR40031">
    <property type="entry name" value="HYPOTHETICAL MEMBRANE SPANNING PROTEIN"/>
    <property type="match status" value="1"/>
</dbReference>
<dbReference type="EMBL" id="FOGL01000006">
    <property type="protein sequence ID" value="SER58495.1"/>
    <property type="molecule type" value="Genomic_DNA"/>
</dbReference>
<proteinExistence type="predicted"/>
<gene>
    <name evidence="2" type="ORF">SAMN04487944_106147</name>
</gene>
<sequence length="329" mass="38336">MDTATHITMGIALGGLATLDPVVQHDPSLFTAVMAGTIIGSHAPDFDTILKLRNNAAYLRNHRGITHSVPAVVFWGIAISSIIYLFVPGVDFLHLWLWTFLAVILHVFVDIFNAYGTQAYRPFTKKWVAYGFISTFDPYIFSLHIIGIIAWIIGANPGYTWLIIYFIILLYYIKRYLDKREIVKYIHHHFEHTEKVTTSPTTKQNIWRIAIITRDYYYVGRVEDGHIKVDDQFEKEPVPDTELFAIAKEDKNIAAFLSFSPIYRWEWNVYDDFSEVRFYDLRYRNEGHYPFVAVVQIDDNMRIMNSYTGWVFSEEKLQNKLNPIKQITT</sequence>
<dbReference type="InterPro" id="IPR007404">
    <property type="entry name" value="YdjM-like"/>
</dbReference>
<name>A0A1H9QE85_9BACI</name>
<reference evidence="2 3" key="1">
    <citation type="submission" date="2016-10" db="EMBL/GenBank/DDBJ databases">
        <authorList>
            <person name="de Groot N.N."/>
        </authorList>
    </citation>
    <scope>NUCLEOTIDE SEQUENCE [LARGE SCALE GENOMIC DNA]</scope>
    <source>
        <strain evidence="2 3">CGMCC 1.7727</strain>
    </source>
</reference>
<dbReference type="RefSeq" id="WP_089740384.1">
    <property type="nucleotide sequence ID" value="NZ_FOGL01000006.1"/>
</dbReference>
<evidence type="ECO:0000256" key="1">
    <source>
        <dbReference type="SAM" id="Phobius"/>
    </source>
</evidence>
<evidence type="ECO:0000313" key="3">
    <source>
        <dbReference type="Proteomes" id="UP000199687"/>
    </source>
</evidence>
<feature type="transmembrane region" description="Helical" evidence="1">
    <location>
        <begin position="127"/>
        <end position="153"/>
    </location>
</feature>
<dbReference type="InterPro" id="IPR053170">
    <property type="entry name" value="Transcription_regulator"/>
</dbReference>
<keyword evidence="3" id="KW-1185">Reference proteome</keyword>
<dbReference type="PANTHER" id="PTHR40031:SF1">
    <property type="entry name" value="MEMBRANE-BOUND METAL-DEPENDENT HYDROLASE"/>
    <property type="match status" value="1"/>
</dbReference>
<feature type="transmembrane region" description="Helical" evidence="1">
    <location>
        <begin position="93"/>
        <end position="115"/>
    </location>
</feature>
<dbReference type="AlphaFoldDB" id="A0A1H9QE85"/>
<keyword evidence="1" id="KW-1133">Transmembrane helix</keyword>
<keyword evidence="1" id="KW-0472">Membrane</keyword>
<feature type="transmembrane region" description="Helical" evidence="1">
    <location>
        <begin position="159"/>
        <end position="177"/>
    </location>
</feature>
<dbReference type="OrthoDB" id="110250at2"/>
<protein>
    <submittedName>
        <fullName evidence="2">Inner membrane protein</fullName>
    </submittedName>
</protein>
<dbReference type="Proteomes" id="UP000199687">
    <property type="component" value="Unassembled WGS sequence"/>
</dbReference>
<organism evidence="2 3">
    <name type="scientific">Gracilibacillus ureilyticus</name>
    <dbReference type="NCBI Taxonomy" id="531814"/>
    <lineage>
        <taxon>Bacteria</taxon>
        <taxon>Bacillati</taxon>
        <taxon>Bacillota</taxon>
        <taxon>Bacilli</taxon>
        <taxon>Bacillales</taxon>
        <taxon>Bacillaceae</taxon>
        <taxon>Gracilibacillus</taxon>
    </lineage>
</organism>
<dbReference type="STRING" id="531814.SAMN04487944_106147"/>
<keyword evidence="1" id="KW-0812">Transmembrane</keyword>